<evidence type="ECO:0000259" key="9">
    <source>
        <dbReference type="Pfam" id="PF00327"/>
    </source>
</evidence>
<dbReference type="AlphaFoldDB" id="A0A8T2NPA9"/>
<dbReference type="SUPFAM" id="SSF55129">
    <property type="entry name" value="Ribosomal protein L30p/L7e"/>
    <property type="match status" value="1"/>
</dbReference>
<evidence type="ECO:0000256" key="4">
    <source>
        <dbReference type="ARBA" id="ARBA00022980"/>
    </source>
</evidence>
<comment type="subcellular location">
    <subcellularLocation>
        <location evidence="1">Mitochondrion</location>
    </subcellularLocation>
</comment>
<keyword evidence="5" id="KW-0496">Mitochondrion</keyword>
<evidence type="ECO:0000256" key="5">
    <source>
        <dbReference type="ARBA" id="ARBA00023128"/>
    </source>
</evidence>
<evidence type="ECO:0000256" key="1">
    <source>
        <dbReference type="ARBA" id="ARBA00004173"/>
    </source>
</evidence>
<dbReference type="Pfam" id="PF00327">
    <property type="entry name" value="Ribosomal_L30"/>
    <property type="match status" value="1"/>
</dbReference>
<accession>A0A8T2NPA9</accession>
<comment type="similarity">
    <text evidence="2">Belongs to the universal ribosomal protein uL30 family.</text>
</comment>
<dbReference type="OrthoDB" id="9973389at2759"/>
<dbReference type="GO" id="GO:0006412">
    <property type="term" value="P:translation"/>
    <property type="evidence" value="ECO:0007669"/>
    <property type="project" value="InterPro"/>
</dbReference>
<dbReference type="InterPro" id="IPR016082">
    <property type="entry name" value="Ribosomal_uL30_ferredoxin-like"/>
</dbReference>
<dbReference type="Gene3D" id="3.30.1390.20">
    <property type="entry name" value="Ribosomal protein L30, ferredoxin-like fold domain"/>
    <property type="match status" value="1"/>
</dbReference>
<proteinExistence type="inferred from homology"/>
<keyword evidence="4" id="KW-0689">Ribosomal protein</keyword>
<comment type="caution">
    <text evidence="10">The sequence shown here is derived from an EMBL/GenBank/DDBJ whole genome shotgun (WGS) entry which is preliminary data.</text>
</comment>
<dbReference type="Proteomes" id="UP000824540">
    <property type="component" value="Unassembled WGS sequence"/>
</dbReference>
<evidence type="ECO:0000256" key="7">
    <source>
        <dbReference type="ARBA" id="ARBA00035281"/>
    </source>
</evidence>
<dbReference type="EMBL" id="JAFBMS010000053">
    <property type="protein sequence ID" value="KAG9339442.1"/>
    <property type="molecule type" value="Genomic_DNA"/>
</dbReference>
<protein>
    <recommendedName>
        <fullName evidence="7">Large ribosomal subunit protein uL30m</fullName>
    </recommendedName>
    <alternativeName>
        <fullName evidence="8">39S ribosomal protein L30, mitochondrial</fullName>
    </alternativeName>
</protein>
<gene>
    <name evidence="10" type="ORF">JZ751_023579</name>
</gene>
<sequence length="159" mass="18499">MAAFCRALHKPSLAVKNLTETTQLPWILSFRSKFTKSRIPPEIFEERAKEHDKYGGDPEQPHKLHLITRVKTTLRRPYWEKKIVQDLGLEKAHQVYVHKNIPSVNNRLKMIKHLVKVQPLRMPHGLPGEEDMADTFLNSKGELVVRRRLKPVEPKAIES</sequence>
<dbReference type="InterPro" id="IPR036919">
    <property type="entry name" value="Ribo_uL30_ferredoxin-like_sf"/>
</dbReference>
<keyword evidence="3" id="KW-0809">Transit peptide</keyword>
<evidence type="ECO:0000256" key="2">
    <source>
        <dbReference type="ARBA" id="ARBA00007594"/>
    </source>
</evidence>
<evidence type="ECO:0000313" key="11">
    <source>
        <dbReference type="Proteomes" id="UP000824540"/>
    </source>
</evidence>
<keyword evidence="11" id="KW-1185">Reference proteome</keyword>
<name>A0A8T2NPA9_9TELE</name>
<evidence type="ECO:0000313" key="10">
    <source>
        <dbReference type="EMBL" id="KAG9339442.1"/>
    </source>
</evidence>
<keyword evidence="6" id="KW-0687">Ribonucleoprotein</keyword>
<evidence type="ECO:0000256" key="3">
    <source>
        <dbReference type="ARBA" id="ARBA00022946"/>
    </source>
</evidence>
<dbReference type="GO" id="GO:0005743">
    <property type="term" value="C:mitochondrial inner membrane"/>
    <property type="evidence" value="ECO:0007669"/>
    <property type="project" value="UniProtKB-ARBA"/>
</dbReference>
<dbReference type="GO" id="GO:0003735">
    <property type="term" value="F:structural constituent of ribosome"/>
    <property type="evidence" value="ECO:0007669"/>
    <property type="project" value="InterPro"/>
</dbReference>
<dbReference type="InterPro" id="IPR005996">
    <property type="entry name" value="Ribosomal_uL30_bac-type"/>
</dbReference>
<dbReference type="PANTHER" id="PTHR15892">
    <property type="entry name" value="MITOCHONDRIAL RIBOSOMAL PROTEIN L30"/>
    <property type="match status" value="1"/>
</dbReference>
<evidence type="ECO:0000256" key="6">
    <source>
        <dbReference type="ARBA" id="ARBA00023274"/>
    </source>
</evidence>
<organism evidence="10 11">
    <name type="scientific">Albula glossodonta</name>
    <name type="common">roundjaw bonefish</name>
    <dbReference type="NCBI Taxonomy" id="121402"/>
    <lineage>
        <taxon>Eukaryota</taxon>
        <taxon>Metazoa</taxon>
        <taxon>Chordata</taxon>
        <taxon>Craniata</taxon>
        <taxon>Vertebrata</taxon>
        <taxon>Euteleostomi</taxon>
        <taxon>Actinopterygii</taxon>
        <taxon>Neopterygii</taxon>
        <taxon>Teleostei</taxon>
        <taxon>Albuliformes</taxon>
        <taxon>Albulidae</taxon>
        <taxon>Albula</taxon>
    </lineage>
</organism>
<dbReference type="FunFam" id="3.30.1390.20:FF:000005">
    <property type="entry name" value="39S ribosomal protein L30, mitochondrial"/>
    <property type="match status" value="1"/>
</dbReference>
<reference evidence="10" key="1">
    <citation type="thesis" date="2021" institute="BYU ScholarsArchive" country="Provo, UT, USA">
        <title>Applications of and Algorithms for Genome Assembly and Genomic Analyses with an Emphasis on Marine Teleosts.</title>
        <authorList>
            <person name="Pickett B.D."/>
        </authorList>
    </citation>
    <scope>NUCLEOTIDE SEQUENCE</scope>
    <source>
        <strain evidence="10">HI-2016</strain>
    </source>
</reference>
<evidence type="ECO:0000256" key="8">
    <source>
        <dbReference type="ARBA" id="ARBA00035356"/>
    </source>
</evidence>
<feature type="domain" description="Large ribosomal subunit protein uL30-like ferredoxin-like fold" evidence="9">
    <location>
        <begin position="66"/>
        <end position="115"/>
    </location>
</feature>
<dbReference type="GO" id="GO:0015934">
    <property type="term" value="C:large ribosomal subunit"/>
    <property type="evidence" value="ECO:0007669"/>
    <property type="project" value="InterPro"/>
</dbReference>
<dbReference type="PANTHER" id="PTHR15892:SF2">
    <property type="entry name" value="LARGE RIBOSOMAL SUBUNIT PROTEIN UL30M"/>
    <property type="match status" value="1"/>
</dbReference>
<dbReference type="CDD" id="cd01658">
    <property type="entry name" value="Ribosomal_L30"/>
    <property type="match status" value="1"/>
</dbReference>